<comment type="caution">
    <text evidence="5">The sequence shown here is derived from an EMBL/GenBank/DDBJ whole genome shotgun (WGS) entry which is preliminary data.</text>
</comment>
<feature type="domain" description="SLH" evidence="4">
    <location>
        <begin position="952"/>
        <end position="1015"/>
    </location>
</feature>
<feature type="domain" description="SLH" evidence="4">
    <location>
        <begin position="1060"/>
        <end position="1116"/>
    </location>
</feature>
<dbReference type="InterPro" id="IPR001119">
    <property type="entry name" value="SLH_dom"/>
</dbReference>
<keyword evidence="6" id="KW-1185">Reference proteome</keyword>
<gene>
    <name evidence="5" type="ORF">LKD22_11050</name>
</gene>
<sequence length="1116" mass="118758">MLLTMAPTVAFAADGDDEAANTISLADATETSGTSTTIEDIYHNKWTVTTAENCITMEQRDNKITATLDNGVLTVAGTGAMPVLNDSTDAVSGTQIQTYPWTDWRGSVKKIVISNGITGVGSKSFIAWENVTAVELGNDVKTIGAGALAQLTSCTQFTVSESNRYLEADNGVLYSKGQKKLYYYPCAKSDVANLTVPNSVTELGYNAICRNASLQTISFAGDNALHLGFGSLFGNTALATVNLGRTNVTLDTMVFNNDAALKVVYCKTSEIKAEVNKMIGAAGSGAVALLEGGQYNLQDGNGYVYAIDSEGAISYGYKGKETELVIPAELGGKAVTTIASDAFSNLDGSRKITKVTIPASVKVIESYAFVGYKDASKPDSTLTNVTILGTDVEVGTMAFARHTNLRIDMTSVEKLNAEKNAFYGVSNIIVAKVNQENLRTALAENDSLAQTTRVYVDTDQNNNFYWHYENDKWAVVSSGTTSLTDKQGLNYTVNYAVDGTKVTATAKITGYKKPEGSAAKELIIPKTLPFTSADGNEAQATVISISGLRGESNQHIQNGIKTLTIKADLAQMATTFVYWDDLETVNVVGNVKKLSNCFGGGNSLKKAYFGNQDNIVLGSAVFGNSPSLDVIDLSEVKNVEMISEPGYDNRITNFYGMAGITMVYVENEDVYKAINTVSFASTIKQDNGKTITTSGFNKDHNIVAITNGGTFDAKPTSNTTLAIPTKTGYTFDGWYSSSNFAEGTKLTDNNHPVTGTTYYAKWTKKTTPAIAIKATPDTLTGGGSVELTVSGVPTEGQLAVTCDNDIKVTEKDGKYTAALPNETKDYTFKADYTGTHLYNNASDTCVVSVTYKGSSHHSSSSSSSSTSNTVSASTASNGKVSLNKSTAKKGDTVTVTVTPDAGYQLDKLTITDAKGKTVDVTKKSNGKYTFTMPDSKVTITPTFSKIEDTKPSKNGFDDVASSDWFADAVKYVSDKGLMSGTGSDKFAPSATTTRAMLMTVLARYAGEDTTGGATWYEKGMNWAKANGVSDGTNPNANITREQLVTMLYRYAGTPAVNGSLSDFSDAASVSSYAVNAMQWAVANGIVNGSNGKLNPQNNATRAQVAAILMRFCEMSK</sequence>
<reference evidence="5 6" key="1">
    <citation type="submission" date="2021-10" db="EMBL/GenBank/DDBJ databases">
        <title>Anaerobic single-cell dispensing facilitates the cultivation of human gut bacteria.</title>
        <authorList>
            <person name="Afrizal A."/>
        </authorList>
    </citation>
    <scope>NUCLEOTIDE SEQUENCE [LARGE SCALE GENOMIC DNA]</scope>
    <source>
        <strain evidence="5 6">CLA-AA-H270</strain>
    </source>
</reference>
<keyword evidence="2" id="KW-0677">Repeat</keyword>
<dbReference type="InterPro" id="IPR026906">
    <property type="entry name" value="LRR_5"/>
</dbReference>
<dbReference type="Pfam" id="PF18998">
    <property type="entry name" value="Flg_new_2"/>
    <property type="match status" value="1"/>
</dbReference>
<evidence type="ECO:0000256" key="3">
    <source>
        <dbReference type="SAM" id="MobiDB-lite"/>
    </source>
</evidence>
<dbReference type="Gene3D" id="3.80.10.10">
    <property type="entry name" value="Ribonuclease Inhibitor"/>
    <property type="match status" value="2"/>
</dbReference>
<name>A0AAW4VXH6_9FIRM</name>
<organism evidence="5 6">
    <name type="scientific">Agathobaculum butyriciproducens</name>
    <dbReference type="NCBI Taxonomy" id="1628085"/>
    <lineage>
        <taxon>Bacteria</taxon>
        <taxon>Bacillati</taxon>
        <taxon>Bacillota</taxon>
        <taxon>Clostridia</taxon>
        <taxon>Eubacteriales</taxon>
        <taxon>Butyricicoccaceae</taxon>
        <taxon>Agathobaculum</taxon>
    </lineage>
</organism>
<dbReference type="EMBL" id="JAJEPX010000044">
    <property type="protein sequence ID" value="MCC2177654.1"/>
    <property type="molecule type" value="Genomic_DNA"/>
</dbReference>
<evidence type="ECO:0000256" key="2">
    <source>
        <dbReference type="ARBA" id="ARBA00022737"/>
    </source>
</evidence>
<dbReference type="InterPro" id="IPR042229">
    <property type="entry name" value="Listeria/Bacterioides_rpt_sf"/>
</dbReference>
<protein>
    <submittedName>
        <fullName evidence="5">S-layer homology domain-containing protein</fullName>
    </submittedName>
</protein>
<dbReference type="GO" id="GO:0030313">
    <property type="term" value="C:cell envelope"/>
    <property type="evidence" value="ECO:0007669"/>
    <property type="project" value="UniProtKB-SubCell"/>
</dbReference>
<feature type="region of interest" description="Disordered" evidence="3">
    <location>
        <begin position="856"/>
        <end position="883"/>
    </location>
</feature>
<comment type="subcellular location">
    <subcellularLocation>
        <location evidence="1">Cell envelope</location>
    </subcellularLocation>
</comment>
<feature type="compositionally biased region" description="Low complexity" evidence="3">
    <location>
        <begin position="856"/>
        <end position="877"/>
    </location>
</feature>
<dbReference type="Pfam" id="PF09479">
    <property type="entry name" value="Flg_new"/>
    <property type="match status" value="1"/>
</dbReference>
<proteinExistence type="predicted"/>
<dbReference type="Proteomes" id="UP001298753">
    <property type="component" value="Unassembled WGS sequence"/>
</dbReference>
<dbReference type="Pfam" id="PF13306">
    <property type="entry name" value="LRR_5"/>
    <property type="match status" value="3"/>
</dbReference>
<dbReference type="InterPro" id="IPR013378">
    <property type="entry name" value="InlB-like_B-rpt"/>
</dbReference>
<dbReference type="InterPro" id="IPR044060">
    <property type="entry name" value="Bacterial_rp_domain"/>
</dbReference>
<dbReference type="InterPro" id="IPR032675">
    <property type="entry name" value="LRR_dom_sf"/>
</dbReference>
<dbReference type="AlphaFoldDB" id="A0AAW4VXH6"/>
<dbReference type="Gene3D" id="2.60.40.4270">
    <property type="entry name" value="Listeria-Bacteroides repeat domain"/>
    <property type="match status" value="1"/>
</dbReference>
<dbReference type="Pfam" id="PF00395">
    <property type="entry name" value="SLH"/>
    <property type="match status" value="2"/>
</dbReference>
<evidence type="ECO:0000313" key="5">
    <source>
        <dbReference type="EMBL" id="MCC2177654.1"/>
    </source>
</evidence>
<evidence type="ECO:0000259" key="4">
    <source>
        <dbReference type="PROSITE" id="PS51272"/>
    </source>
</evidence>
<evidence type="ECO:0000313" key="6">
    <source>
        <dbReference type="Proteomes" id="UP001298753"/>
    </source>
</evidence>
<evidence type="ECO:0000256" key="1">
    <source>
        <dbReference type="ARBA" id="ARBA00004196"/>
    </source>
</evidence>
<dbReference type="NCBIfam" id="TIGR02543">
    <property type="entry name" value="List_Bact_rpt"/>
    <property type="match status" value="1"/>
</dbReference>
<dbReference type="SUPFAM" id="SSF52058">
    <property type="entry name" value="L domain-like"/>
    <property type="match status" value="1"/>
</dbReference>
<dbReference type="PROSITE" id="PS51272">
    <property type="entry name" value="SLH"/>
    <property type="match status" value="2"/>
</dbReference>
<accession>A0AAW4VXH6</accession>